<feature type="domain" description="Carrier" evidence="7">
    <location>
        <begin position="1"/>
        <end position="79"/>
    </location>
</feature>
<dbReference type="Proteomes" id="UP000017984">
    <property type="component" value="Chromosome"/>
</dbReference>
<dbReference type="AlphaFoldDB" id="V6KQ76"/>
<evidence type="ECO:0000256" key="2">
    <source>
        <dbReference type="ARBA" id="ARBA00022516"/>
    </source>
</evidence>
<evidence type="ECO:0000313" key="8">
    <source>
        <dbReference type="EMBL" id="EST34158.1"/>
    </source>
</evidence>
<protein>
    <recommendedName>
        <fullName evidence="7">Carrier domain-containing protein</fullName>
    </recommendedName>
</protein>
<dbReference type="PANTHER" id="PTHR20863">
    <property type="entry name" value="ACYL CARRIER PROTEIN"/>
    <property type="match status" value="1"/>
</dbReference>
<evidence type="ECO:0000256" key="1">
    <source>
        <dbReference type="ARBA" id="ARBA00022450"/>
    </source>
</evidence>
<dbReference type="RefSeq" id="WP_023546243.1">
    <property type="nucleotide sequence ID" value="NZ_CM002285.1"/>
</dbReference>
<keyword evidence="3" id="KW-0597">Phosphoprotein</keyword>
<name>V6KQ76_STRRC</name>
<gene>
    <name evidence="8" type="ORF">M878_11350</name>
</gene>
<dbReference type="OrthoDB" id="5523836at2"/>
<dbReference type="GO" id="GO:0000035">
    <property type="term" value="F:acyl binding"/>
    <property type="evidence" value="ECO:0007669"/>
    <property type="project" value="TreeGrafter"/>
</dbReference>
<keyword evidence="4" id="KW-0276">Fatty acid metabolism</keyword>
<evidence type="ECO:0000256" key="6">
    <source>
        <dbReference type="ARBA" id="ARBA00023160"/>
    </source>
</evidence>
<dbReference type="GO" id="GO:0005829">
    <property type="term" value="C:cytosol"/>
    <property type="evidence" value="ECO:0007669"/>
    <property type="project" value="TreeGrafter"/>
</dbReference>
<dbReference type="GO" id="GO:0009245">
    <property type="term" value="P:lipid A biosynthetic process"/>
    <property type="evidence" value="ECO:0007669"/>
    <property type="project" value="TreeGrafter"/>
</dbReference>
<keyword evidence="9" id="KW-1185">Reference proteome</keyword>
<dbReference type="PATRIC" id="fig|1352936.5.peg.2409"/>
<keyword evidence="1" id="KW-0596">Phosphopantetheine</keyword>
<evidence type="ECO:0000256" key="5">
    <source>
        <dbReference type="ARBA" id="ARBA00023098"/>
    </source>
</evidence>
<dbReference type="Gene3D" id="1.10.1200.10">
    <property type="entry name" value="ACP-like"/>
    <property type="match status" value="1"/>
</dbReference>
<reference evidence="8 9" key="1">
    <citation type="journal article" date="2014" name="Genome Announc.">
        <title>Draft Genome Sequence of Streptomyces roseochromogenes subsp. oscitans DS 12.976, Producer of the Aminocoumarin Antibiotic Clorobiocin.</title>
        <authorList>
            <person name="Ruckert C."/>
            <person name="Kalinowski J."/>
            <person name="Heide L."/>
            <person name="Apel A.K."/>
        </authorList>
    </citation>
    <scope>NUCLEOTIDE SEQUENCE [LARGE SCALE GENOMIC DNA]</scope>
    <source>
        <strain evidence="8 9">DS 12.976</strain>
    </source>
</reference>
<dbReference type="Pfam" id="PF00550">
    <property type="entry name" value="PP-binding"/>
    <property type="match status" value="1"/>
</dbReference>
<keyword evidence="5" id="KW-0443">Lipid metabolism</keyword>
<dbReference type="STRING" id="1352936.M878_11350"/>
<dbReference type="HOGENOM" id="CLU_108696_5_1_11"/>
<proteinExistence type="predicted"/>
<organism evidence="8 9">
    <name type="scientific">Streptomyces roseochromogenus subsp. oscitans DS 12.976</name>
    <dbReference type="NCBI Taxonomy" id="1352936"/>
    <lineage>
        <taxon>Bacteria</taxon>
        <taxon>Bacillati</taxon>
        <taxon>Actinomycetota</taxon>
        <taxon>Actinomycetes</taxon>
        <taxon>Kitasatosporales</taxon>
        <taxon>Streptomycetaceae</taxon>
        <taxon>Streptomyces</taxon>
    </lineage>
</organism>
<sequence>MNETEIRAVVTDVVAGVLTLPTEQVPPQARFYDDLGGDSLQKLEIVAHIESRFNCSLTHEQVAVSDTVEDLCRQVARHVA</sequence>
<dbReference type="EMBL" id="AWQX01000088">
    <property type="protein sequence ID" value="EST34158.1"/>
    <property type="molecule type" value="Genomic_DNA"/>
</dbReference>
<dbReference type="PANTHER" id="PTHR20863:SF76">
    <property type="entry name" value="CARRIER DOMAIN-CONTAINING PROTEIN"/>
    <property type="match status" value="1"/>
</dbReference>
<dbReference type="InterPro" id="IPR036736">
    <property type="entry name" value="ACP-like_sf"/>
</dbReference>
<evidence type="ECO:0000313" key="9">
    <source>
        <dbReference type="Proteomes" id="UP000017984"/>
    </source>
</evidence>
<dbReference type="GO" id="GO:0016020">
    <property type="term" value="C:membrane"/>
    <property type="evidence" value="ECO:0007669"/>
    <property type="project" value="GOC"/>
</dbReference>
<accession>V6KQ76</accession>
<comment type="caution">
    <text evidence="8">The sequence shown here is derived from an EMBL/GenBank/DDBJ whole genome shotgun (WGS) entry which is preliminary data.</text>
</comment>
<evidence type="ECO:0000256" key="4">
    <source>
        <dbReference type="ARBA" id="ARBA00022832"/>
    </source>
</evidence>
<dbReference type="InterPro" id="IPR003231">
    <property type="entry name" value="ACP"/>
</dbReference>
<evidence type="ECO:0000259" key="7">
    <source>
        <dbReference type="PROSITE" id="PS50075"/>
    </source>
</evidence>
<keyword evidence="6" id="KW-0275">Fatty acid biosynthesis</keyword>
<evidence type="ECO:0000256" key="3">
    <source>
        <dbReference type="ARBA" id="ARBA00022553"/>
    </source>
</evidence>
<dbReference type="GO" id="GO:0000036">
    <property type="term" value="F:acyl carrier activity"/>
    <property type="evidence" value="ECO:0007669"/>
    <property type="project" value="TreeGrafter"/>
</dbReference>
<keyword evidence="2" id="KW-0444">Lipid biosynthesis</keyword>
<dbReference type="PROSITE" id="PS50075">
    <property type="entry name" value="CARRIER"/>
    <property type="match status" value="1"/>
</dbReference>
<dbReference type="InterPro" id="IPR009081">
    <property type="entry name" value="PP-bd_ACP"/>
</dbReference>
<dbReference type="SUPFAM" id="SSF47336">
    <property type="entry name" value="ACP-like"/>
    <property type="match status" value="1"/>
</dbReference>